<evidence type="ECO:0000313" key="2">
    <source>
        <dbReference type="EMBL" id="GMM48132.1"/>
    </source>
</evidence>
<feature type="compositionally biased region" description="Polar residues" evidence="1">
    <location>
        <begin position="118"/>
        <end position="148"/>
    </location>
</feature>
<protein>
    <submittedName>
        <fullName evidence="2">Uncharacterized protein</fullName>
    </submittedName>
</protein>
<dbReference type="Proteomes" id="UP001378960">
    <property type="component" value="Unassembled WGS sequence"/>
</dbReference>
<feature type="compositionally biased region" description="Basic residues" evidence="1">
    <location>
        <begin position="1"/>
        <end position="12"/>
    </location>
</feature>
<sequence length="176" mass="19958">MLHPPQHRHKRSAAVSIDLNDRHPPSVPSSPKRSPSIDLDLINSPLVHRTIDLKLKESSESLNSFKNPNKIQNISNNPSNNSPFNFKSIDYDTDSDSISNNNDDDNNNTTIKDIQDIPKSSNNIQSQNDIQSTQSSPKQDTQDTQPSKETQDIRTKPTNNKKTFIKSFIRWLKNVI</sequence>
<name>A0AAV5RAL2_PICKL</name>
<reference evidence="2 3" key="1">
    <citation type="journal article" date="2023" name="Elife">
        <title>Identification of key yeast species and microbe-microbe interactions impacting larval growth of Drosophila in the wild.</title>
        <authorList>
            <person name="Mure A."/>
            <person name="Sugiura Y."/>
            <person name="Maeda R."/>
            <person name="Honda K."/>
            <person name="Sakurai N."/>
            <person name="Takahashi Y."/>
            <person name="Watada M."/>
            <person name="Katoh T."/>
            <person name="Gotoh A."/>
            <person name="Gotoh Y."/>
            <person name="Taniguchi I."/>
            <person name="Nakamura K."/>
            <person name="Hayashi T."/>
            <person name="Katayama T."/>
            <person name="Uemura T."/>
            <person name="Hattori Y."/>
        </authorList>
    </citation>
    <scope>NUCLEOTIDE SEQUENCE [LARGE SCALE GENOMIC DNA]</scope>
    <source>
        <strain evidence="2 3">PK-24</strain>
    </source>
</reference>
<keyword evidence="3" id="KW-1185">Reference proteome</keyword>
<organism evidence="2 3">
    <name type="scientific">Pichia kluyveri</name>
    <name type="common">Yeast</name>
    <dbReference type="NCBI Taxonomy" id="36015"/>
    <lineage>
        <taxon>Eukaryota</taxon>
        <taxon>Fungi</taxon>
        <taxon>Dikarya</taxon>
        <taxon>Ascomycota</taxon>
        <taxon>Saccharomycotina</taxon>
        <taxon>Pichiomycetes</taxon>
        <taxon>Pichiales</taxon>
        <taxon>Pichiaceae</taxon>
        <taxon>Pichia</taxon>
    </lineage>
</organism>
<gene>
    <name evidence="2" type="ORF">DAPK24_047300</name>
</gene>
<dbReference type="AlphaFoldDB" id="A0AAV5RAL2"/>
<comment type="caution">
    <text evidence="2">The sequence shown here is derived from an EMBL/GenBank/DDBJ whole genome shotgun (WGS) entry which is preliminary data.</text>
</comment>
<dbReference type="EMBL" id="BTGB01000009">
    <property type="protein sequence ID" value="GMM48132.1"/>
    <property type="molecule type" value="Genomic_DNA"/>
</dbReference>
<evidence type="ECO:0000256" key="1">
    <source>
        <dbReference type="SAM" id="MobiDB-lite"/>
    </source>
</evidence>
<feature type="compositionally biased region" description="Low complexity" evidence="1">
    <location>
        <begin position="96"/>
        <end position="112"/>
    </location>
</feature>
<feature type="compositionally biased region" description="Low complexity" evidence="1">
    <location>
        <begin position="63"/>
        <end position="88"/>
    </location>
</feature>
<feature type="region of interest" description="Disordered" evidence="1">
    <location>
        <begin position="63"/>
        <end position="159"/>
    </location>
</feature>
<proteinExistence type="predicted"/>
<accession>A0AAV5RAL2</accession>
<feature type="region of interest" description="Disordered" evidence="1">
    <location>
        <begin position="1"/>
        <end position="39"/>
    </location>
</feature>
<evidence type="ECO:0000313" key="3">
    <source>
        <dbReference type="Proteomes" id="UP001378960"/>
    </source>
</evidence>